<dbReference type="Gene3D" id="3.80.10.10">
    <property type="entry name" value="Ribonuclease Inhibitor"/>
    <property type="match status" value="2"/>
</dbReference>
<sequence>MSKKLKNWEELVNDGEQYGDPTSELTQEQKIIFENIKDQKVLKLQDAYDFVKRDEVTREHGINLAKIISDFELLNSIHTIIITHNNLGPEGIKILASSNSLPKVDYLHLGSNNLGDEGIEILASCDLFSEVKTLNLEQNGITERGAKALASSSTLTQLTSLNLVDNRIGDQGALAIADSGTLSNLIYLHLGGNRIKSETAKIALRESKNLTRLKTLKVF</sequence>
<dbReference type="PANTHER" id="PTHR24113:SF15">
    <property type="entry name" value="NACHT DOMAIN-CONTAINING PROTEIN"/>
    <property type="match status" value="1"/>
</dbReference>
<dbReference type="GO" id="GO:0031267">
    <property type="term" value="F:small GTPase binding"/>
    <property type="evidence" value="ECO:0007669"/>
    <property type="project" value="TreeGrafter"/>
</dbReference>
<dbReference type="SMART" id="SM00368">
    <property type="entry name" value="LRR_RI"/>
    <property type="match status" value="3"/>
</dbReference>
<gene>
    <name evidence="1" type="ORF">METZ01_LOCUS113310</name>
</gene>
<dbReference type="AlphaFoldDB" id="A0A381X6T1"/>
<dbReference type="SUPFAM" id="SSF52047">
    <property type="entry name" value="RNI-like"/>
    <property type="match status" value="1"/>
</dbReference>
<evidence type="ECO:0000313" key="1">
    <source>
        <dbReference type="EMBL" id="SVA60456.1"/>
    </source>
</evidence>
<dbReference type="GO" id="GO:0005829">
    <property type="term" value="C:cytosol"/>
    <property type="evidence" value="ECO:0007669"/>
    <property type="project" value="TreeGrafter"/>
</dbReference>
<reference evidence="1" key="1">
    <citation type="submission" date="2018-05" db="EMBL/GenBank/DDBJ databases">
        <authorList>
            <person name="Lanie J.A."/>
            <person name="Ng W.-L."/>
            <person name="Kazmierczak K.M."/>
            <person name="Andrzejewski T.M."/>
            <person name="Davidsen T.M."/>
            <person name="Wayne K.J."/>
            <person name="Tettelin H."/>
            <person name="Glass J.I."/>
            <person name="Rusch D."/>
            <person name="Podicherti R."/>
            <person name="Tsui H.-C.T."/>
            <person name="Winkler M.E."/>
        </authorList>
    </citation>
    <scope>NUCLEOTIDE SEQUENCE</scope>
</reference>
<dbReference type="InterPro" id="IPR032675">
    <property type="entry name" value="LRR_dom_sf"/>
</dbReference>
<accession>A0A381X6T1</accession>
<dbReference type="GO" id="GO:0006913">
    <property type="term" value="P:nucleocytoplasmic transport"/>
    <property type="evidence" value="ECO:0007669"/>
    <property type="project" value="TreeGrafter"/>
</dbReference>
<dbReference type="EMBL" id="UINC01014118">
    <property type="protein sequence ID" value="SVA60456.1"/>
    <property type="molecule type" value="Genomic_DNA"/>
</dbReference>
<protein>
    <submittedName>
        <fullName evidence="1">Uncharacterized protein</fullName>
    </submittedName>
</protein>
<name>A0A381X6T1_9ZZZZ</name>
<dbReference type="GO" id="GO:0005634">
    <property type="term" value="C:nucleus"/>
    <property type="evidence" value="ECO:0007669"/>
    <property type="project" value="TreeGrafter"/>
</dbReference>
<dbReference type="PANTHER" id="PTHR24113">
    <property type="entry name" value="RAN GTPASE-ACTIVATING PROTEIN 1"/>
    <property type="match status" value="1"/>
</dbReference>
<proteinExistence type="predicted"/>
<dbReference type="GO" id="GO:0005096">
    <property type="term" value="F:GTPase activator activity"/>
    <property type="evidence" value="ECO:0007669"/>
    <property type="project" value="InterPro"/>
</dbReference>
<dbReference type="GO" id="GO:0048471">
    <property type="term" value="C:perinuclear region of cytoplasm"/>
    <property type="evidence" value="ECO:0007669"/>
    <property type="project" value="TreeGrafter"/>
</dbReference>
<dbReference type="Pfam" id="PF13516">
    <property type="entry name" value="LRR_6"/>
    <property type="match status" value="4"/>
</dbReference>
<dbReference type="InterPro" id="IPR001611">
    <property type="entry name" value="Leu-rich_rpt"/>
</dbReference>
<dbReference type="InterPro" id="IPR027038">
    <property type="entry name" value="RanGap"/>
</dbReference>
<organism evidence="1">
    <name type="scientific">marine metagenome</name>
    <dbReference type="NCBI Taxonomy" id="408172"/>
    <lineage>
        <taxon>unclassified sequences</taxon>
        <taxon>metagenomes</taxon>
        <taxon>ecological metagenomes</taxon>
    </lineage>
</organism>